<feature type="domain" description="Ricin B lectin" evidence="1">
    <location>
        <begin position="9"/>
        <end position="63"/>
    </location>
</feature>
<evidence type="ECO:0000313" key="2">
    <source>
        <dbReference type="EMBL" id="SDI41781.1"/>
    </source>
</evidence>
<dbReference type="EMBL" id="FNCN01000050">
    <property type="protein sequence ID" value="SDI41781.1"/>
    <property type="molecule type" value="Genomic_DNA"/>
</dbReference>
<sequence>MWASVAPYTGVFLWPNNNSASQEFNLLYSEDGYFRIQARHSGQCLMLDFRSRPFVNGTPIIQYPNCNAGFKSAGWFIKWVEIPAHGIWAAERHKIIVNRETERCLDASSSGRPRPQAWLQQWDCITSGVQWNSYNQMWPIQPSSSPPR</sequence>
<gene>
    <name evidence="2" type="ORF">SAMN05421505_1506</name>
</gene>
<dbReference type="OrthoDB" id="9802600at2"/>
<evidence type="ECO:0000259" key="1">
    <source>
        <dbReference type="Pfam" id="PF14200"/>
    </source>
</evidence>
<evidence type="ECO:0000313" key="3">
    <source>
        <dbReference type="Proteomes" id="UP000198923"/>
    </source>
</evidence>
<dbReference type="Gene3D" id="2.80.10.50">
    <property type="match status" value="1"/>
</dbReference>
<dbReference type="Proteomes" id="UP000198923">
    <property type="component" value="Unassembled WGS sequence"/>
</dbReference>
<accession>A0A1G8KEF5</accession>
<name>A0A1G8KEF5_9ACTN</name>
<proteinExistence type="predicted"/>
<dbReference type="PROSITE" id="PS50231">
    <property type="entry name" value="RICIN_B_LECTIN"/>
    <property type="match status" value="1"/>
</dbReference>
<organism evidence="2 3">
    <name type="scientific">Sinosporangium album</name>
    <dbReference type="NCBI Taxonomy" id="504805"/>
    <lineage>
        <taxon>Bacteria</taxon>
        <taxon>Bacillati</taxon>
        <taxon>Actinomycetota</taxon>
        <taxon>Actinomycetes</taxon>
        <taxon>Streptosporangiales</taxon>
        <taxon>Streptosporangiaceae</taxon>
        <taxon>Sinosporangium</taxon>
    </lineage>
</organism>
<dbReference type="STRING" id="504805.SAMN05421505_1506"/>
<protein>
    <recommendedName>
        <fullName evidence="1">Ricin B lectin domain-containing protein</fullName>
    </recommendedName>
</protein>
<dbReference type="SUPFAM" id="SSF50370">
    <property type="entry name" value="Ricin B-like lectins"/>
    <property type="match status" value="1"/>
</dbReference>
<dbReference type="CDD" id="cd00161">
    <property type="entry name" value="beta-trefoil_Ricin-like"/>
    <property type="match status" value="1"/>
</dbReference>
<dbReference type="Pfam" id="PF14200">
    <property type="entry name" value="RicinB_lectin_2"/>
    <property type="match status" value="1"/>
</dbReference>
<dbReference type="InterPro" id="IPR000772">
    <property type="entry name" value="Ricin_B_lectin"/>
</dbReference>
<dbReference type="InterPro" id="IPR035992">
    <property type="entry name" value="Ricin_B-like_lectins"/>
</dbReference>
<keyword evidence="3" id="KW-1185">Reference proteome</keyword>
<dbReference type="AlphaFoldDB" id="A0A1G8KEF5"/>
<reference evidence="2 3" key="1">
    <citation type="submission" date="2016-10" db="EMBL/GenBank/DDBJ databases">
        <authorList>
            <person name="de Groot N.N."/>
        </authorList>
    </citation>
    <scope>NUCLEOTIDE SEQUENCE [LARGE SCALE GENOMIC DNA]</scope>
    <source>
        <strain evidence="2 3">CPCC 201354</strain>
    </source>
</reference>